<name>D7CX31_TRURR</name>
<feature type="domain" description="ABC transmembrane type-1" evidence="9">
    <location>
        <begin position="64"/>
        <end position="270"/>
    </location>
</feature>
<evidence type="ECO:0000256" key="8">
    <source>
        <dbReference type="RuleBase" id="RU363032"/>
    </source>
</evidence>
<dbReference type="PROSITE" id="PS50928">
    <property type="entry name" value="ABC_TM1"/>
    <property type="match status" value="1"/>
</dbReference>
<comment type="similarity">
    <text evidence="2">Belongs to the binding-protein-dependent transport system permease family. CysTW subfamily.</text>
</comment>
<proteinExistence type="inferred from homology"/>
<accession>D7CX31</accession>
<evidence type="ECO:0000313" key="11">
    <source>
        <dbReference type="Proteomes" id="UP000000379"/>
    </source>
</evidence>
<feature type="transmembrane region" description="Helical" evidence="8">
    <location>
        <begin position="64"/>
        <end position="89"/>
    </location>
</feature>
<comment type="subcellular location">
    <subcellularLocation>
        <location evidence="1 8">Cell membrane</location>
        <topology evidence="1 8">Multi-pass membrane protein</topology>
    </subcellularLocation>
</comment>
<dbReference type="SUPFAM" id="SSF161098">
    <property type="entry name" value="MetI-like"/>
    <property type="match status" value="1"/>
</dbReference>
<evidence type="ECO:0000313" key="10">
    <source>
        <dbReference type="EMBL" id="ADI14539.1"/>
    </source>
</evidence>
<keyword evidence="6 8" id="KW-1133">Transmembrane helix</keyword>
<evidence type="ECO:0000256" key="6">
    <source>
        <dbReference type="ARBA" id="ARBA00022989"/>
    </source>
</evidence>
<dbReference type="eggNOG" id="COG1176">
    <property type="taxonomic scope" value="Bacteria"/>
</dbReference>
<dbReference type="Gene3D" id="1.10.3720.10">
    <property type="entry name" value="MetI-like"/>
    <property type="match status" value="1"/>
</dbReference>
<dbReference type="CDD" id="cd06261">
    <property type="entry name" value="TM_PBP2"/>
    <property type="match status" value="1"/>
</dbReference>
<evidence type="ECO:0000256" key="4">
    <source>
        <dbReference type="ARBA" id="ARBA00022475"/>
    </source>
</evidence>
<reference evidence="10 11" key="2">
    <citation type="journal article" date="2011" name="Stand. Genomic Sci.">
        <title>Complete genome sequence of Truepera radiovictrix type strain (RQ-24).</title>
        <authorList>
            <person name="Ivanova N."/>
            <person name="Rohde C."/>
            <person name="Munk C."/>
            <person name="Nolan M."/>
            <person name="Lucas S."/>
            <person name="Del Rio T.G."/>
            <person name="Tice H."/>
            <person name="Deshpande S."/>
            <person name="Cheng J.F."/>
            <person name="Tapia R."/>
            <person name="Han C."/>
            <person name="Goodwin L."/>
            <person name="Pitluck S."/>
            <person name="Liolios K."/>
            <person name="Mavromatis K."/>
            <person name="Mikhailova N."/>
            <person name="Pati A."/>
            <person name="Chen A."/>
            <person name="Palaniappan K."/>
            <person name="Land M."/>
            <person name="Hauser L."/>
            <person name="Chang Y.J."/>
            <person name="Jeffries C.D."/>
            <person name="Brambilla E."/>
            <person name="Rohde M."/>
            <person name="Goker M."/>
            <person name="Tindall B.J."/>
            <person name="Woyke T."/>
            <person name="Bristow J."/>
            <person name="Eisen J.A."/>
            <person name="Markowitz V."/>
            <person name="Hugenholtz P."/>
            <person name="Kyrpides N.C."/>
            <person name="Klenk H.P."/>
            <person name="Lapidus A."/>
        </authorList>
    </citation>
    <scope>NUCLEOTIDE SEQUENCE [LARGE SCALE GENOMIC DNA]</scope>
    <source>
        <strain evidence="11">DSM 17093 / CIP 108686 / LMG 22925 / RQ-24</strain>
    </source>
</reference>
<dbReference type="Proteomes" id="UP000000379">
    <property type="component" value="Chromosome"/>
</dbReference>
<dbReference type="RefSeq" id="WP_013177909.1">
    <property type="nucleotide sequence ID" value="NC_014221.1"/>
</dbReference>
<dbReference type="AlphaFoldDB" id="D7CX31"/>
<dbReference type="KEGG" id="tra:Trad_1417"/>
<dbReference type="HOGENOM" id="CLU_016047_18_2_0"/>
<evidence type="ECO:0000256" key="5">
    <source>
        <dbReference type="ARBA" id="ARBA00022692"/>
    </source>
</evidence>
<evidence type="ECO:0000256" key="7">
    <source>
        <dbReference type="ARBA" id="ARBA00023136"/>
    </source>
</evidence>
<dbReference type="STRING" id="649638.Trad_1417"/>
<dbReference type="PANTHER" id="PTHR42929">
    <property type="entry name" value="INNER MEMBRANE ABC TRANSPORTER PERMEASE PROTEIN YDCU-RELATED-RELATED"/>
    <property type="match status" value="1"/>
</dbReference>
<sequence>MTPAPRARWWLLYPTLMLGVLFVLPLGATVAVSFFRRVQGALPGPAFALDAYARALSPFFLERLAVTLGLAALAAALSVLIGFPFCYVLTRKPRRRQVPYLVLLLALLSLSEVIIAFAWSLLLSRTSGLSNLLVALGWLPQAVSWSPGFGAALAGFVFVALPLTVLTFYPTLSRLSPDYVEAARTLGAPPLLAFWNVVLPLMRAAIVGTTILVFVFVLGAYVIPQVLGRPAQWTLPVHITDQAVLQSNLPLAAALAVVLLLVSGVLALLAARLGRTQEPS</sequence>
<protein>
    <submittedName>
        <fullName evidence="10">Binding-protein-dependent transport systems inner membrane component</fullName>
    </submittedName>
</protein>
<organism evidence="10 11">
    <name type="scientific">Truepera radiovictrix (strain DSM 17093 / CIP 108686 / LMG 22925 / RQ-24)</name>
    <dbReference type="NCBI Taxonomy" id="649638"/>
    <lineage>
        <taxon>Bacteria</taxon>
        <taxon>Thermotogati</taxon>
        <taxon>Deinococcota</taxon>
        <taxon>Deinococci</taxon>
        <taxon>Trueperales</taxon>
        <taxon>Trueperaceae</taxon>
        <taxon>Truepera</taxon>
    </lineage>
</organism>
<dbReference type="GO" id="GO:0005886">
    <property type="term" value="C:plasma membrane"/>
    <property type="evidence" value="ECO:0007669"/>
    <property type="project" value="UniProtKB-SubCell"/>
</dbReference>
<dbReference type="Pfam" id="PF00528">
    <property type="entry name" value="BPD_transp_1"/>
    <property type="match status" value="1"/>
</dbReference>
<reference evidence="11" key="1">
    <citation type="submission" date="2010-05" db="EMBL/GenBank/DDBJ databases">
        <title>The complete genome of Truepera radiovictris DSM 17093.</title>
        <authorList>
            <consortium name="US DOE Joint Genome Institute (JGI-PGF)"/>
            <person name="Lucas S."/>
            <person name="Copeland A."/>
            <person name="Lapidus A."/>
            <person name="Glavina del Rio T."/>
            <person name="Dalin E."/>
            <person name="Tice H."/>
            <person name="Bruce D."/>
            <person name="Goodwin L."/>
            <person name="Pitluck S."/>
            <person name="Kyrpides N."/>
            <person name="Mavromatis K."/>
            <person name="Ovchinnikova G."/>
            <person name="Munk A.C."/>
            <person name="Detter J.C."/>
            <person name="Han C."/>
            <person name="Tapia R."/>
            <person name="Land M."/>
            <person name="Hauser L."/>
            <person name="Markowitz V."/>
            <person name="Cheng J.-F."/>
            <person name="Hugenholtz P."/>
            <person name="Woyke T."/>
            <person name="Wu D."/>
            <person name="Tindall B."/>
            <person name="Pomrenke H.G."/>
            <person name="Brambilla E."/>
            <person name="Klenk H.-P."/>
            <person name="Eisen J.A."/>
        </authorList>
    </citation>
    <scope>NUCLEOTIDE SEQUENCE [LARGE SCALE GENOMIC DNA]</scope>
    <source>
        <strain evidence="11">DSM 17093 / CIP 108686 / LMG 22925 / RQ-24</strain>
    </source>
</reference>
<evidence type="ECO:0000256" key="3">
    <source>
        <dbReference type="ARBA" id="ARBA00022448"/>
    </source>
</evidence>
<keyword evidence="4" id="KW-1003">Cell membrane</keyword>
<keyword evidence="11" id="KW-1185">Reference proteome</keyword>
<feature type="transmembrane region" description="Helical" evidence="8">
    <location>
        <begin position="101"/>
        <end position="122"/>
    </location>
</feature>
<dbReference type="InterPro" id="IPR000515">
    <property type="entry name" value="MetI-like"/>
</dbReference>
<evidence type="ECO:0000259" key="9">
    <source>
        <dbReference type="PROSITE" id="PS50928"/>
    </source>
</evidence>
<dbReference type="InterPro" id="IPR035906">
    <property type="entry name" value="MetI-like_sf"/>
</dbReference>
<keyword evidence="5 8" id="KW-0812">Transmembrane</keyword>
<dbReference type="EMBL" id="CP002049">
    <property type="protein sequence ID" value="ADI14539.1"/>
    <property type="molecule type" value="Genomic_DNA"/>
</dbReference>
<keyword evidence="7 8" id="KW-0472">Membrane</keyword>
<dbReference type="GO" id="GO:0055085">
    <property type="term" value="P:transmembrane transport"/>
    <property type="evidence" value="ECO:0007669"/>
    <property type="project" value="InterPro"/>
</dbReference>
<gene>
    <name evidence="10" type="ordered locus">Trad_1417</name>
</gene>
<feature type="transmembrane region" description="Helical" evidence="8">
    <location>
        <begin position="251"/>
        <end position="271"/>
    </location>
</feature>
<dbReference type="PANTHER" id="PTHR42929:SF1">
    <property type="entry name" value="INNER MEMBRANE ABC TRANSPORTER PERMEASE PROTEIN YDCU-RELATED"/>
    <property type="match status" value="1"/>
</dbReference>
<feature type="transmembrane region" description="Helical" evidence="8">
    <location>
        <begin position="142"/>
        <end position="169"/>
    </location>
</feature>
<dbReference type="OrthoDB" id="7056428at2"/>
<feature type="transmembrane region" description="Helical" evidence="8">
    <location>
        <begin position="204"/>
        <end position="223"/>
    </location>
</feature>
<keyword evidence="3 8" id="KW-0813">Transport</keyword>
<evidence type="ECO:0000256" key="2">
    <source>
        <dbReference type="ARBA" id="ARBA00007069"/>
    </source>
</evidence>
<feature type="transmembrane region" description="Helical" evidence="8">
    <location>
        <begin position="12"/>
        <end position="35"/>
    </location>
</feature>
<evidence type="ECO:0000256" key="1">
    <source>
        <dbReference type="ARBA" id="ARBA00004651"/>
    </source>
</evidence>